<reference evidence="2" key="1">
    <citation type="submission" date="2023-08" db="EMBL/GenBank/DDBJ databases">
        <title>Emergence of clinically-relevant ST2 carbapenem-resistant Acinetobacter baumannii strains in hospital sewages in Zhejiang, East of China.</title>
        <authorList>
            <person name="Kaichao C."/>
            <person name="Zhang R."/>
        </authorList>
    </citation>
    <scope>NUCLEOTIDE SEQUENCE</scope>
    <source>
        <strain evidence="2">M-SY-60</strain>
    </source>
</reference>
<feature type="chain" id="PRO_5043846724" evidence="1">
    <location>
        <begin position="21"/>
        <end position="168"/>
    </location>
</feature>
<keyword evidence="1" id="KW-0732">Signal</keyword>
<proteinExistence type="predicted"/>
<dbReference type="EMBL" id="JAVIDA010000002">
    <property type="protein sequence ID" value="MDQ9070326.1"/>
    <property type="molecule type" value="Genomic_DNA"/>
</dbReference>
<evidence type="ECO:0000256" key="1">
    <source>
        <dbReference type="SAM" id="SignalP"/>
    </source>
</evidence>
<evidence type="ECO:0000313" key="3">
    <source>
        <dbReference type="Proteomes" id="UP001243195"/>
    </source>
</evidence>
<gene>
    <name evidence="2" type="ORF">RFH51_02475</name>
</gene>
<dbReference type="AlphaFoldDB" id="A0AAW8JFB2"/>
<dbReference type="RefSeq" id="WP_308956208.1">
    <property type="nucleotide sequence ID" value="NZ_JASVDU010000054.1"/>
</dbReference>
<evidence type="ECO:0000313" key="2">
    <source>
        <dbReference type="EMBL" id="MDQ9070326.1"/>
    </source>
</evidence>
<protein>
    <submittedName>
        <fullName evidence="2">Uncharacterized protein</fullName>
    </submittedName>
</protein>
<organism evidence="2 3">
    <name type="scientific">Acinetobacter gerneri</name>
    <dbReference type="NCBI Taxonomy" id="202952"/>
    <lineage>
        <taxon>Bacteria</taxon>
        <taxon>Pseudomonadati</taxon>
        <taxon>Pseudomonadota</taxon>
        <taxon>Gammaproteobacteria</taxon>
        <taxon>Moraxellales</taxon>
        <taxon>Moraxellaceae</taxon>
        <taxon>Acinetobacter</taxon>
    </lineage>
</organism>
<feature type="signal peptide" evidence="1">
    <location>
        <begin position="1"/>
        <end position="20"/>
    </location>
</feature>
<dbReference type="Proteomes" id="UP001243195">
    <property type="component" value="Unassembled WGS sequence"/>
</dbReference>
<name>A0AAW8JFB2_9GAMM</name>
<sequence>MIKQLLLASFGLALSMSTLAEIESKNTRFGTFEIKENPDTGAETAYFNKKMIKPLIEGNNSLSLVGKYQIGGSDILLVQDNGGTGCPAELYFINITQTKVPVVSPRFGSCSDLIDVVANKDKIIVKMPVFLGIPEDPAMVKKLANKKVTYEYDGKVLKENGKLFKRSE</sequence>
<accession>A0AAW8JFB2</accession>
<comment type="caution">
    <text evidence="2">The sequence shown here is derived from an EMBL/GenBank/DDBJ whole genome shotgun (WGS) entry which is preliminary data.</text>
</comment>